<comment type="similarity">
    <text evidence="1">Belongs to the GMC oxidoreductase family.</text>
</comment>
<name>A0ABQ8SA44_PERAM</name>
<dbReference type="InterPro" id="IPR000172">
    <property type="entry name" value="GMC_OxRdtase_N"/>
</dbReference>
<evidence type="ECO:0000256" key="2">
    <source>
        <dbReference type="SAM" id="SignalP"/>
    </source>
</evidence>
<dbReference type="PANTHER" id="PTHR11552">
    <property type="entry name" value="GLUCOSE-METHANOL-CHOLINE GMC OXIDOREDUCTASE"/>
    <property type="match status" value="1"/>
</dbReference>
<evidence type="ECO:0000259" key="3">
    <source>
        <dbReference type="PROSITE" id="PS00624"/>
    </source>
</evidence>
<dbReference type="PIRSF" id="PIRSF000137">
    <property type="entry name" value="Alcohol_oxidase"/>
    <property type="match status" value="1"/>
</dbReference>
<dbReference type="Proteomes" id="UP001148838">
    <property type="component" value="Unassembled WGS sequence"/>
</dbReference>
<dbReference type="InterPro" id="IPR007867">
    <property type="entry name" value="GMC_OxRtase_C"/>
</dbReference>
<organism evidence="4 5">
    <name type="scientific">Periplaneta americana</name>
    <name type="common">American cockroach</name>
    <name type="synonym">Blatta americana</name>
    <dbReference type="NCBI Taxonomy" id="6978"/>
    <lineage>
        <taxon>Eukaryota</taxon>
        <taxon>Metazoa</taxon>
        <taxon>Ecdysozoa</taxon>
        <taxon>Arthropoda</taxon>
        <taxon>Hexapoda</taxon>
        <taxon>Insecta</taxon>
        <taxon>Pterygota</taxon>
        <taxon>Neoptera</taxon>
        <taxon>Polyneoptera</taxon>
        <taxon>Dictyoptera</taxon>
        <taxon>Blattodea</taxon>
        <taxon>Blattoidea</taxon>
        <taxon>Blattidae</taxon>
        <taxon>Blattinae</taxon>
        <taxon>Periplaneta</taxon>
    </lineage>
</organism>
<keyword evidence="5" id="KW-1185">Reference proteome</keyword>
<proteinExistence type="inferred from homology"/>
<dbReference type="PANTHER" id="PTHR11552:SF217">
    <property type="entry name" value="GLUCOSE DEHYDROGENASE [FAD, QUINONE]"/>
    <property type="match status" value="1"/>
</dbReference>
<accession>A0ABQ8SA44</accession>
<feature type="signal peptide" evidence="2">
    <location>
        <begin position="1"/>
        <end position="27"/>
    </location>
</feature>
<dbReference type="PROSITE" id="PS00624">
    <property type="entry name" value="GMC_OXRED_2"/>
    <property type="match status" value="1"/>
</dbReference>
<reference evidence="4 5" key="1">
    <citation type="journal article" date="2022" name="Allergy">
        <title>Genome assembly and annotation of Periplaneta americana reveal a comprehensive cockroach allergen profile.</title>
        <authorList>
            <person name="Wang L."/>
            <person name="Xiong Q."/>
            <person name="Saelim N."/>
            <person name="Wang L."/>
            <person name="Nong W."/>
            <person name="Wan A.T."/>
            <person name="Shi M."/>
            <person name="Liu X."/>
            <person name="Cao Q."/>
            <person name="Hui J.H.L."/>
            <person name="Sookrung N."/>
            <person name="Leung T.F."/>
            <person name="Tungtrongchitr A."/>
            <person name="Tsui S.K.W."/>
        </authorList>
    </citation>
    <scope>NUCLEOTIDE SEQUENCE [LARGE SCALE GENOMIC DNA]</scope>
    <source>
        <strain evidence="4">PWHHKU_190912</strain>
    </source>
</reference>
<sequence length="707" mass="79452">MRGSDGRRLRMFVVLLLLPVNLDCRSASSTIDSFFDSILSEEMCSNALTENSTLSTSCGDEYNQKDGFMGLVERLLEHQCDLVDPLRGSELQPALQDEQEVDFVVVGAGTAGSVVAGRLSEASEEWKVALLEAGGSYPTATMVPSTYYSYSKPNMTINWDFELEPQTHACHGMHEGKCRYPRGKVMGGTGMLNGMMYMRGNPYDYDEWARAGNKGWSYHDVLQYFKLSENNIDLGEIYREEFHGTSGPVTVSKFRNYPQFAEKLLAAAQEMGYRTNHDMTGEHQIGFSLAQATNFNGSRVSSYNAYISPYVGNKENLIISPYSFSPHLNPIDHLWNELDRRLRSLEMRPTSIVQLSAMLQEEWRRIPVDILHKLVESMPDRVTKVLINSEGRAIGVEYKRDDKTYKVYARKEVILSAGTIQSPQILLLSGIGPRTHLEEMDISVVKELHRVGENLQNHVSFSALFEIKEECLDNNNLNVESLLLFLTKRQGPMTSTGLSQVAGFIRLNETDVFPKNVPDIQVFFDGFLANCSLDGHSRCSDKYLIKITPTLLRPKSKGTIKLRSSNPADPPVINANYLSHVQDRKTLIEGIRFAMNMSRTAALKNYLTLVKYSGHCYEEEFDTDEYWDCAIRHWTNPENHQSGTCAMGRSEDDSVVDSSLKVHGIRSLRIIDASVMPNIISGNINAPIIMIAEKGSDMIKADWTIGV</sequence>
<dbReference type="Pfam" id="PF00732">
    <property type="entry name" value="GMC_oxred_N"/>
    <property type="match status" value="2"/>
</dbReference>
<dbReference type="EMBL" id="JAJSOF020000031">
    <property type="protein sequence ID" value="KAJ4430916.1"/>
    <property type="molecule type" value="Genomic_DNA"/>
</dbReference>
<dbReference type="SUPFAM" id="SSF54373">
    <property type="entry name" value="FAD-linked reductases, C-terminal domain"/>
    <property type="match status" value="1"/>
</dbReference>
<protein>
    <recommendedName>
        <fullName evidence="3">Glucose-methanol-choline oxidoreductase N-terminal domain-containing protein</fullName>
    </recommendedName>
</protein>
<dbReference type="Gene3D" id="3.50.50.60">
    <property type="entry name" value="FAD/NAD(P)-binding domain"/>
    <property type="match status" value="2"/>
</dbReference>
<dbReference type="SUPFAM" id="SSF51905">
    <property type="entry name" value="FAD/NAD(P)-binding domain"/>
    <property type="match status" value="1"/>
</dbReference>
<dbReference type="Pfam" id="PF05199">
    <property type="entry name" value="GMC_oxred_C"/>
    <property type="match status" value="1"/>
</dbReference>
<dbReference type="InterPro" id="IPR012132">
    <property type="entry name" value="GMC_OxRdtase"/>
</dbReference>
<comment type="caution">
    <text evidence="4">The sequence shown here is derived from an EMBL/GenBank/DDBJ whole genome shotgun (WGS) entry which is preliminary data.</text>
</comment>
<dbReference type="InterPro" id="IPR036188">
    <property type="entry name" value="FAD/NAD-bd_sf"/>
</dbReference>
<evidence type="ECO:0000256" key="1">
    <source>
        <dbReference type="ARBA" id="ARBA00010790"/>
    </source>
</evidence>
<feature type="chain" id="PRO_5045120813" description="Glucose-methanol-choline oxidoreductase N-terminal domain-containing protein" evidence="2">
    <location>
        <begin position="28"/>
        <end position="707"/>
    </location>
</feature>
<dbReference type="Gene3D" id="3.30.420.10">
    <property type="entry name" value="Ribonuclease H-like superfamily/Ribonuclease H"/>
    <property type="match status" value="1"/>
</dbReference>
<dbReference type="InterPro" id="IPR036397">
    <property type="entry name" value="RNaseH_sf"/>
</dbReference>
<gene>
    <name evidence="4" type="ORF">ANN_19509</name>
</gene>
<keyword evidence="2" id="KW-0732">Signal</keyword>
<dbReference type="Gene3D" id="3.30.560.10">
    <property type="entry name" value="Glucose Oxidase, domain 3"/>
    <property type="match status" value="1"/>
</dbReference>
<evidence type="ECO:0000313" key="4">
    <source>
        <dbReference type="EMBL" id="KAJ4430916.1"/>
    </source>
</evidence>
<evidence type="ECO:0000313" key="5">
    <source>
        <dbReference type="Proteomes" id="UP001148838"/>
    </source>
</evidence>
<feature type="domain" description="Glucose-methanol-choline oxidoreductase N-terminal" evidence="3">
    <location>
        <begin position="418"/>
        <end position="432"/>
    </location>
</feature>